<dbReference type="AlphaFoldDB" id="A0A6P1M537"/>
<reference evidence="8 9" key="1">
    <citation type="submission" date="2020-01" db="EMBL/GenBank/DDBJ databases">
        <title>Ponticoccus aerotolerans gen. nov., sp. nov., an anaerobic bacterium and proposal of Ponticoccusceae fam. nov., Ponticoccusles ord. nov. and Ponticoccuse classis nov. in the phylum Kiritimatiellaeota.</title>
        <authorList>
            <person name="Zhou L.Y."/>
            <person name="Du Z.J."/>
        </authorList>
    </citation>
    <scope>NUCLEOTIDE SEQUENCE [LARGE SCALE GENOMIC DNA]</scope>
    <source>
        <strain evidence="8 9">S-5007</strain>
    </source>
</reference>
<dbReference type="Pfam" id="PF00672">
    <property type="entry name" value="HAMP"/>
    <property type="match status" value="1"/>
</dbReference>
<dbReference type="PANTHER" id="PTHR32089:SF112">
    <property type="entry name" value="LYSOZYME-LIKE PROTEIN-RELATED"/>
    <property type="match status" value="1"/>
</dbReference>
<proteinExistence type="inferred from homology"/>
<evidence type="ECO:0000313" key="9">
    <source>
        <dbReference type="Proteomes" id="UP000464954"/>
    </source>
</evidence>
<feature type="compositionally biased region" description="Polar residues" evidence="4">
    <location>
        <begin position="357"/>
        <end position="367"/>
    </location>
</feature>
<evidence type="ECO:0000259" key="6">
    <source>
        <dbReference type="PROSITE" id="PS50111"/>
    </source>
</evidence>
<dbReference type="Proteomes" id="UP000464954">
    <property type="component" value="Chromosome"/>
</dbReference>
<keyword evidence="1 3" id="KW-0807">Transducer</keyword>
<dbReference type="PROSITE" id="PS50111">
    <property type="entry name" value="CHEMOTAXIS_TRANSDUC_2"/>
    <property type="match status" value="1"/>
</dbReference>
<dbReference type="Gene3D" id="1.10.287.950">
    <property type="entry name" value="Methyl-accepting chemotaxis protein"/>
    <property type="match status" value="1"/>
</dbReference>
<dbReference type="GO" id="GO:0016020">
    <property type="term" value="C:membrane"/>
    <property type="evidence" value="ECO:0007669"/>
    <property type="project" value="InterPro"/>
</dbReference>
<evidence type="ECO:0000256" key="1">
    <source>
        <dbReference type="ARBA" id="ARBA00023224"/>
    </source>
</evidence>
<organism evidence="8 9">
    <name type="scientific">Tichowtungia aerotolerans</name>
    <dbReference type="NCBI Taxonomy" id="2697043"/>
    <lineage>
        <taxon>Bacteria</taxon>
        <taxon>Pseudomonadati</taxon>
        <taxon>Kiritimatiellota</taxon>
        <taxon>Tichowtungiia</taxon>
        <taxon>Tichowtungiales</taxon>
        <taxon>Tichowtungiaceae</taxon>
        <taxon>Tichowtungia</taxon>
    </lineage>
</organism>
<keyword evidence="5" id="KW-0812">Transmembrane</keyword>
<keyword evidence="5" id="KW-0472">Membrane</keyword>
<keyword evidence="9" id="KW-1185">Reference proteome</keyword>
<name>A0A6P1M537_9BACT</name>
<dbReference type="InterPro" id="IPR003660">
    <property type="entry name" value="HAMP_dom"/>
</dbReference>
<dbReference type="SMART" id="SM00283">
    <property type="entry name" value="MA"/>
    <property type="match status" value="1"/>
</dbReference>
<evidence type="ECO:0000259" key="7">
    <source>
        <dbReference type="PROSITE" id="PS50885"/>
    </source>
</evidence>
<dbReference type="KEGG" id="taer:GT409_09620"/>
<feature type="domain" description="Methyl-accepting transducer" evidence="6">
    <location>
        <begin position="294"/>
        <end position="530"/>
    </location>
</feature>
<feature type="transmembrane region" description="Helical" evidence="5">
    <location>
        <begin position="13"/>
        <end position="37"/>
    </location>
</feature>
<feature type="region of interest" description="Disordered" evidence="4">
    <location>
        <begin position="346"/>
        <end position="367"/>
    </location>
</feature>
<dbReference type="CDD" id="cd06225">
    <property type="entry name" value="HAMP"/>
    <property type="match status" value="1"/>
</dbReference>
<comment type="similarity">
    <text evidence="2">Belongs to the methyl-accepting chemotaxis (MCP) protein family.</text>
</comment>
<dbReference type="PROSITE" id="PS50885">
    <property type="entry name" value="HAMP"/>
    <property type="match status" value="1"/>
</dbReference>
<dbReference type="Pfam" id="PF00015">
    <property type="entry name" value="MCPsignal"/>
    <property type="match status" value="1"/>
</dbReference>
<sequence>MFKNQTIGARLKTAFFCVSLLVALNGVIGILMVQIIGHKADEILQKKYPVAQISSKLQTDIYAEQLAFYSLLLGNHEAEDRTKQWGSSITEHLANLRNLTVGTDAKDKVEQLAASHKRLQMFASQLEKTEGNYDQTQMDHLEQEFGTLQEIVDHAEMEMTQAMQKADAAQTYSIFILLAVTLLAFAVAFWLGQRISVGITTPLKTLVEYSRHIETGNLSEQLTIEDSNDETGLLAKAFISMADGLRGISSVAEKISHGDLTGTITPRSDKDSLGGSLLQMIISLREQVQEIIDGAAVIASSVSELSASSAQLASSAAENATSISETTTTVEEVRQTAELASTKAEQMANESHRIRETSQQGQKSTGETIQGMNKIQEQMSAIAETIIRLSEQSQAIGQIIATVDSLAEQSNVLAVNASIEAAKAGEHGKGFSVVAQEVKSLAEQSKQATTEVRGILNEIQKATSTAVMATEQGNKVVEKGTASAAQAGQAIVALSNSLDQSADAATQIAAASQQQRVGMDQITAAMESVSEASQQNASSAKQLEGAVHSLKLLGEKLKGIVENYRI</sequence>
<dbReference type="RefSeq" id="WP_160628882.1">
    <property type="nucleotide sequence ID" value="NZ_CP047593.1"/>
</dbReference>
<feature type="domain" description="HAMP" evidence="7">
    <location>
        <begin position="197"/>
        <end position="250"/>
    </location>
</feature>
<dbReference type="InterPro" id="IPR004089">
    <property type="entry name" value="MCPsignal_dom"/>
</dbReference>
<dbReference type="SUPFAM" id="SSF58104">
    <property type="entry name" value="Methyl-accepting chemotaxis protein (MCP) signaling domain"/>
    <property type="match status" value="1"/>
</dbReference>
<dbReference type="GO" id="GO:0007165">
    <property type="term" value="P:signal transduction"/>
    <property type="evidence" value="ECO:0007669"/>
    <property type="project" value="UniProtKB-KW"/>
</dbReference>
<feature type="transmembrane region" description="Helical" evidence="5">
    <location>
        <begin position="172"/>
        <end position="192"/>
    </location>
</feature>
<dbReference type="PANTHER" id="PTHR32089">
    <property type="entry name" value="METHYL-ACCEPTING CHEMOTAXIS PROTEIN MCPB"/>
    <property type="match status" value="1"/>
</dbReference>
<evidence type="ECO:0000256" key="2">
    <source>
        <dbReference type="ARBA" id="ARBA00029447"/>
    </source>
</evidence>
<dbReference type="EMBL" id="CP047593">
    <property type="protein sequence ID" value="QHI69700.1"/>
    <property type="molecule type" value="Genomic_DNA"/>
</dbReference>
<accession>A0A6P1M537</accession>
<gene>
    <name evidence="8" type="ORF">GT409_09620</name>
</gene>
<dbReference type="Gene3D" id="6.10.340.10">
    <property type="match status" value="1"/>
</dbReference>
<protein>
    <submittedName>
        <fullName evidence="8">HAMP domain-containing protein</fullName>
    </submittedName>
</protein>
<evidence type="ECO:0000256" key="3">
    <source>
        <dbReference type="PROSITE-ProRule" id="PRU00284"/>
    </source>
</evidence>
<keyword evidence="5" id="KW-1133">Transmembrane helix</keyword>
<dbReference type="SMART" id="SM00304">
    <property type="entry name" value="HAMP"/>
    <property type="match status" value="1"/>
</dbReference>
<evidence type="ECO:0000256" key="5">
    <source>
        <dbReference type="SAM" id="Phobius"/>
    </source>
</evidence>
<evidence type="ECO:0000313" key="8">
    <source>
        <dbReference type="EMBL" id="QHI69700.1"/>
    </source>
</evidence>
<evidence type="ECO:0000256" key="4">
    <source>
        <dbReference type="SAM" id="MobiDB-lite"/>
    </source>
</evidence>